<feature type="region of interest" description="Disordered" evidence="1">
    <location>
        <begin position="72"/>
        <end position="98"/>
    </location>
</feature>
<dbReference type="RefSeq" id="WP_112376150.1">
    <property type="nucleotide sequence ID" value="NZ_UAUU01000011.1"/>
</dbReference>
<dbReference type="AlphaFoldDB" id="A0A2X2JMK3"/>
<evidence type="ECO:0000256" key="1">
    <source>
        <dbReference type="SAM" id="MobiDB-lite"/>
    </source>
</evidence>
<feature type="compositionally biased region" description="Basic and acidic residues" evidence="1">
    <location>
        <begin position="87"/>
        <end position="98"/>
    </location>
</feature>
<evidence type="ECO:0000313" key="3">
    <source>
        <dbReference type="Proteomes" id="UP000251241"/>
    </source>
</evidence>
<dbReference type="Proteomes" id="UP000251241">
    <property type="component" value="Unassembled WGS sequence"/>
</dbReference>
<evidence type="ECO:0000313" key="2">
    <source>
        <dbReference type="EMBL" id="SPZ93083.1"/>
    </source>
</evidence>
<protein>
    <submittedName>
        <fullName evidence="2">Uncharacterized protein</fullName>
    </submittedName>
</protein>
<accession>A0A2X2JMK3</accession>
<organism evidence="2 3">
    <name type="scientific">Sphingobacterium multivorum</name>
    <dbReference type="NCBI Taxonomy" id="28454"/>
    <lineage>
        <taxon>Bacteria</taxon>
        <taxon>Pseudomonadati</taxon>
        <taxon>Bacteroidota</taxon>
        <taxon>Sphingobacteriia</taxon>
        <taxon>Sphingobacteriales</taxon>
        <taxon>Sphingobacteriaceae</taxon>
        <taxon>Sphingobacterium</taxon>
    </lineage>
</organism>
<gene>
    <name evidence="2" type="ORF">NCTC11343_05020</name>
</gene>
<proteinExistence type="predicted"/>
<dbReference type="EMBL" id="UAUU01000011">
    <property type="protein sequence ID" value="SPZ93083.1"/>
    <property type="molecule type" value="Genomic_DNA"/>
</dbReference>
<sequence length="98" mass="11290">MKKTEDLFTHYKDALKSIFFFCIWGTYVYKSERVKGTCVRPYQNDGIIQKAATGHPFDQDFLKPYSMMKQGENEAGAEFQSQGDTVARSHPEDDQDKP</sequence>
<name>A0A2X2JMK3_SPHMU</name>
<reference evidence="2 3" key="1">
    <citation type="submission" date="2018-06" db="EMBL/GenBank/DDBJ databases">
        <authorList>
            <consortium name="Pathogen Informatics"/>
            <person name="Doyle S."/>
        </authorList>
    </citation>
    <scope>NUCLEOTIDE SEQUENCE [LARGE SCALE GENOMIC DNA]</scope>
    <source>
        <strain evidence="2 3">NCTC11343</strain>
    </source>
</reference>